<dbReference type="SMART" id="SM00020">
    <property type="entry name" value="Tryp_SPc"/>
    <property type="match status" value="1"/>
</dbReference>
<gene>
    <name evidence="12" type="primary">CTR1</name>
    <name evidence="11" type="ORF">CCAP1982_LOCUS3086</name>
</gene>
<dbReference type="FunFam" id="2.40.10.10:FF:000047">
    <property type="entry name" value="Trypsin eta"/>
    <property type="match status" value="1"/>
</dbReference>
<evidence type="ECO:0000313" key="11">
    <source>
        <dbReference type="EMBL" id="CAD6994330.1"/>
    </source>
</evidence>
<sequence length="266" mass="29415">MNVLFVLGLLALACATSEAKLLKYPKNYVNSIIEGRVVGGRNATEGEVPYQVSLQTFYGYHICGGAIIDKDWIATAAHCLANRYPSDVFVATGTIEWEWPNATYASRTFYSHCRYNKPASHNDIALIHLNSSIVFNEKTQPITLPTEQMTDGDEVILTGWGSTELYGDTPDKLQLVKLKYMSHQKCKEMYDNDPDVDVGHMCTFTQRGEGACHGDSGGPLVSGGKLVGLVNWGMPCAIGYPDVHASPYFFRDWIRRVMSGNSKCVV</sequence>
<keyword evidence="3" id="KW-0964">Secreted</keyword>
<dbReference type="InterPro" id="IPR009003">
    <property type="entry name" value="Peptidase_S1_PA"/>
</dbReference>
<keyword evidence="4" id="KW-0645">Protease</keyword>
<feature type="chain" id="PRO_5033708410" evidence="9">
    <location>
        <begin position="20"/>
        <end position="266"/>
    </location>
</feature>
<reference evidence="11" key="3">
    <citation type="submission" date="2020-11" db="EMBL/GenBank/DDBJ databases">
        <authorList>
            <person name="Whitehead M."/>
        </authorList>
    </citation>
    <scope>NUCLEOTIDE SEQUENCE</scope>
    <source>
        <strain evidence="11">EGII</strain>
    </source>
</reference>
<dbReference type="Gene3D" id="2.40.10.10">
    <property type="entry name" value="Trypsin-like serine proteases"/>
    <property type="match status" value="2"/>
</dbReference>
<organism evidence="12">
    <name type="scientific">Ceratitis capitata</name>
    <name type="common">Mediterranean fruit fly</name>
    <name type="synonym">Tephritis capitata</name>
    <dbReference type="NCBI Taxonomy" id="7213"/>
    <lineage>
        <taxon>Eukaryota</taxon>
        <taxon>Metazoa</taxon>
        <taxon>Ecdysozoa</taxon>
        <taxon>Arthropoda</taxon>
        <taxon>Hexapoda</taxon>
        <taxon>Insecta</taxon>
        <taxon>Pterygota</taxon>
        <taxon>Neoptera</taxon>
        <taxon>Endopterygota</taxon>
        <taxon>Diptera</taxon>
        <taxon>Brachycera</taxon>
        <taxon>Muscomorpha</taxon>
        <taxon>Tephritoidea</taxon>
        <taxon>Tephritidae</taxon>
        <taxon>Ceratitis</taxon>
        <taxon>Ceratitis</taxon>
    </lineage>
</organism>
<dbReference type="SUPFAM" id="SSF50494">
    <property type="entry name" value="Trypsin-like serine proteases"/>
    <property type="match status" value="1"/>
</dbReference>
<evidence type="ECO:0000313" key="12">
    <source>
        <dbReference type="EMBL" id="JAC06396.1"/>
    </source>
</evidence>
<dbReference type="PRINTS" id="PR00722">
    <property type="entry name" value="CHYMOTRYPSIN"/>
</dbReference>
<dbReference type="CDD" id="cd00190">
    <property type="entry name" value="Tryp_SPc"/>
    <property type="match status" value="1"/>
</dbReference>
<evidence type="ECO:0000256" key="2">
    <source>
        <dbReference type="ARBA" id="ARBA00007664"/>
    </source>
</evidence>
<dbReference type="PANTHER" id="PTHR24276">
    <property type="entry name" value="POLYSERASE-RELATED"/>
    <property type="match status" value="1"/>
</dbReference>
<dbReference type="InterPro" id="IPR033116">
    <property type="entry name" value="TRYPSIN_SER"/>
</dbReference>
<proteinExistence type="evidence at transcript level"/>
<evidence type="ECO:0000259" key="10">
    <source>
        <dbReference type="PROSITE" id="PS50240"/>
    </source>
</evidence>
<dbReference type="EMBL" id="GAMC01000160">
    <property type="protein sequence ID" value="JAC06396.1"/>
    <property type="molecule type" value="mRNA"/>
</dbReference>
<evidence type="ECO:0000256" key="5">
    <source>
        <dbReference type="ARBA" id="ARBA00022801"/>
    </source>
</evidence>
<dbReference type="PROSITE" id="PS00135">
    <property type="entry name" value="TRYPSIN_SER"/>
    <property type="match status" value="1"/>
</dbReference>
<evidence type="ECO:0000256" key="6">
    <source>
        <dbReference type="ARBA" id="ARBA00022825"/>
    </source>
</evidence>
<dbReference type="InterPro" id="IPR050430">
    <property type="entry name" value="Peptidase_S1"/>
</dbReference>
<evidence type="ECO:0000256" key="4">
    <source>
        <dbReference type="ARBA" id="ARBA00022670"/>
    </source>
</evidence>
<keyword evidence="5" id="KW-0378">Hydrolase</keyword>
<dbReference type="MEROPS" id="S01.A97"/>
<dbReference type="GeneID" id="101462601"/>
<dbReference type="GO" id="GO:0016485">
    <property type="term" value="P:protein processing"/>
    <property type="evidence" value="ECO:0007669"/>
    <property type="project" value="UniProtKB-ARBA"/>
</dbReference>
<dbReference type="AlphaFoldDB" id="W8BYD5"/>
<evidence type="ECO:0000313" key="13">
    <source>
        <dbReference type="Proteomes" id="UP000606786"/>
    </source>
</evidence>
<dbReference type="Pfam" id="PF00089">
    <property type="entry name" value="Trypsin"/>
    <property type="match status" value="1"/>
</dbReference>
<evidence type="ECO:0000256" key="7">
    <source>
        <dbReference type="ARBA" id="ARBA00023145"/>
    </source>
</evidence>
<keyword evidence="7" id="KW-0865">Zymogen</keyword>
<keyword evidence="6" id="KW-0720">Serine protease</keyword>
<feature type="signal peptide" evidence="9">
    <location>
        <begin position="1"/>
        <end position="19"/>
    </location>
</feature>
<accession>W8BYD5</accession>
<dbReference type="PANTHER" id="PTHR24276:SF96">
    <property type="entry name" value="PEPTIDASE S1 DOMAIN-CONTAINING PROTEIN"/>
    <property type="match status" value="1"/>
</dbReference>
<evidence type="ECO:0000256" key="9">
    <source>
        <dbReference type="SAM" id="SignalP"/>
    </source>
</evidence>
<comment type="subcellular location">
    <subcellularLocation>
        <location evidence="1">Secreted</location>
    </subcellularLocation>
</comment>
<dbReference type="GO" id="GO:0004252">
    <property type="term" value="F:serine-type endopeptidase activity"/>
    <property type="evidence" value="ECO:0007669"/>
    <property type="project" value="InterPro"/>
</dbReference>
<name>W8BYD5_CERCA</name>
<reference evidence="12" key="1">
    <citation type="submission" date="2013-07" db="EMBL/GenBank/DDBJ databases">
        <authorList>
            <person name="Geib S."/>
        </authorList>
    </citation>
    <scope>NUCLEOTIDE SEQUENCE</scope>
</reference>
<evidence type="ECO:0000256" key="1">
    <source>
        <dbReference type="ARBA" id="ARBA00004613"/>
    </source>
</evidence>
<dbReference type="PROSITE" id="PS50240">
    <property type="entry name" value="TRYPSIN_DOM"/>
    <property type="match status" value="1"/>
</dbReference>
<evidence type="ECO:0000256" key="8">
    <source>
        <dbReference type="ARBA" id="ARBA00023157"/>
    </source>
</evidence>
<dbReference type="KEGG" id="ccat:101462601"/>
<dbReference type="InterPro" id="IPR001254">
    <property type="entry name" value="Trypsin_dom"/>
</dbReference>
<keyword evidence="8" id="KW-1015">Disulfide bond</keyword>
<feature type="domain" description="Peptidase S1" evidence="10">
    <location>
        <begin position="37"/>
        <end position="259"/>
    </location>
</feature>
<dbReference type="Proteomes" id="UP000606786">
    <property type="component" value="Unassembled WGS sequence"/>
</dbReference>
<dbReference type="InterPro" id="IPR043504">
    <property type="entry name" value="Peptidase_S1_PA_chymotrypsin"/>
</dbReference>
<keyword evidence="13" id="KW-1185">Reference proteome</keyword>
<dbReference type="EMBL" id="CAJHJT010000001">
    <property type="protein sequence ID" value="CAD6994330.1"/>
    <property type="molecule type" value="Genomic_DNA"/>
</dbReference>
<evidence type="ECO:0000256" key="3">
    <source>
        <dbReference type="ARBA" id="ARBA00022525"/>
    </source>
</evidence>
<dbReference type="OrthoDB" id="8440449at2759"/>
<dbReference type="InterPro" id="IPR001314">
    <property type="entry name" value="Peptidase_S1A"/>
</dbReference>
<protein>
    <submittedName>
        <fullName evidence="11">(Mediterranean fruit fly) hypothetical protein</fullName>
    </submittedName>
    <submittedName>
        <fullName evidence="12">Chymotrypsin-1</fullName>
    </submittedName>
</protein>
<dbReference type="GO" id="GO:0005576">
    <property type="term" value="C:extracellular region"/>
    <property type="evidence" value="ECO:0007669"/>
    <property type="project" value="UniProtKB-SubCell"/>
</dbReference>
<reference evidence="12" key="2">
    <citation type="journal article" date="2014" name="BMC Genomics">
        <title>A genomic perspective to assessing quality of mass-reared SIT flies used in Mediterranean fruit fly (Ceratitis capitata) eradication in California.</title>
        <authorList>
            <person name="Calla B."/>
            <person name="Hall B."/>
            <person name="Hou S."/>
            <person name="Geib S.M."/>
        </authorList>
    </citation>
    <scope>NUCLEOTIDE SEQUENCE</scope>
</reference>
<comment type="similarity">
    <text evidence="2">Belongs to the peptidase S1 family.</text>
</comment>
<keyword evidence="9" id="KW-0732">Signal</keyword>